<keyword evidence="2" id="KW-1133">Transmembrane helix</keyword>
<dbReference type="Proteomes" id="UP001174691">
    <property type="component" value="Unassembled WGS sequence"/>
</dbReference>
<keyword evidence="2" id="KW-0812">Transmembrane</keyword>
<dbReference type="AlphaFoldDB" id="A0AA38VMZ9"/>
<evidence type="ECO:0000256" key="1">
    <source>
        <dbReference type="SAM" id="MobiDB-lite"/>
    </source>
</evidence>
<feature type="region of interest" description="Disordered" evidence="1">
    <location>
        <begin position="1"/>
        <end position="99"/>
    </location>
</feature>
<feature type="compositionally biased region" description="Polar residues" evidence="1">
    <location>
        <begin position="82"/>
        <end position="95"/>
    </location>
</feature>
<evidence type="ECO:0000313" key="3">
    <source>
        <dbReference type="EMBL" id="KAJ9136970.1"/>
    </source>
</evidence>
<proteinExistence type="predicted"/>
<sequence length="247" mass="27672">MHPDQTAEERDDQADDSPRGMPITNAAHSPHQLHKQAHEQAHKQATPASGTKSEGGFIPEHHNHDKQDTSVAKTSEHEKTIGQANTAAEAPSNQAETDKAGVVAKASELVTPKNLYKDVPGIDAKPLEVRNFINTAVYLRGYDICAYETKPPFLFGSDLHKCDYAFLFRYLQKYNIVEEDVLDKIAHDIIDALRVYQREHPDVFPSTIRQVLNAVSGLLNKFPGSRWGFVICIVVVIIVVSWIYRDF</sequence>
<protein>
    <submittedName>
        <fullName evidence="3">Uncharacterized protein</fullName>
    </submittedName>
</protein>
<reference evidence="3" key="1">
    <citation type="submission" date="2022-07" db="EMBL/GenBank/DDBJ databases">
        <title>Fungi with potential for degradation of polypropylene.</title>
        <authorList>
            <person name="Gostincar C."/>
        </authorList>
    </citation>
    <scope>NUCLEOTIDE SEQUENCE</scope>
    <source>
        <strain evidence="3">EXF-13287</strain>
    </source>
</reference>
<evidence type="ECO:0000313" key="4">
    <source>
        <dbReference type="Proteomes" id="UP001174691"/>
    </source>
</evidence>
<gene>
    <name evidence="3" type="ORF">NKR19_g8380</name>
</gene>
<dbReference type="EMBL" id="JANBVN010000167">
    <property type="protein sequence ID" value="KAJ9136970.1"/>
    <property type="molecule type" value="Genomic_DNA"/>
</dbReference>
<comment type="caution">
    <text evidence="3">The sequence shown here is derived from an EMBL/GenBank/DDBJ whole genome shotgun (WGS) entry which is preliminary data.</text>
</comment>
<keyword evidence="4" id="KW-1185">Reference proteome</keyword>
<name>A0AA38VMZ9_9PEZI</name>
<feature type="transmembrane region" description="Helical" evidence="2">
    <location>
        <begin position="227"/>
        <end position="244"/>
    </location>
</feature>
<organism evidence="3 4">
    <name type="scientific">Coniochaeta hoffmannii</name>
    <dbReference type="NCBI Taxonomy" id="91930"/>
    <lineage>
        <taxon>Eukaryota</taxon>
        <taxon>Fungi</taxon>
        <taxon>Dikarya</taxon>
        <taxon>Ascomycota</taxon>
        <taxon>Pezizomycotina</taxon>
        <taxon>Sordariomycetes</taxon>
        <taxon>Sordariomycetidae</taxon>
        <taxon>Coniochaetales</taxon>
        <taxon>Coniochaetaceae</taxon>
        <taxon>Coniochaeta</taxon>
    </lineage>
</organism>
<accession>A0AA38VMZ9</accession>
<evidence type="ECO:0000256" key="2">
    <source>
        <dbReference type="SAM" id="Phobius"/>
    </source>
</evidence>
<keyword evidence="2" id="KW-0472">Membrane</keyword>
<feature type="compositionally biased region" description="Basic and acidic residues" evidence="1">
    <location>
        <begin position="59"/>
        <end position="80"/>
    </location>
</feature>